<evidence type="ECO:0000313" key="2">
    <source>
        <dbReference type="EMBL" id="CAH1105291.1"/>
    </source>
</evidence>
<dbReference type="Proteomes" id="UP001153636">
    <property type="component" value="Chromosome 19"/>
</dbReference>
<organism evidence="2 3">
    <name type="scientific">Psylliodes chrysocephalus</name>
    <dbReference type="NCBI Taxonomy" id="3402493"/>
    <lineage>
        <taxon>Eukaryota</taxon>
        <taxon>Metazoa</taxon>
        <taxon>Ecdysozoa</taxon>
        <taxon>Arthropoda</taxon>
        <taxon>Hexapoda</taxon>
        <taxon>Insecta</taxon>
        <taxon>Pterygota</taxon>
        <taxon>Neoptera</taxon>
        <taxon>Endopterygota</taxon>
        <taxon>Coleoptera</taxon>
        <taxon>Polyphaga</taxon>
        <taxon>Cucujiformia</taxon>
        <taxon>Chrysomeloidea</taxon>
        <taxon>Chrysomelidae</taxon>
        <taxon>Galerucinae</taxon>
        <taxon>Alticini</taxon>
        <taxon>Psylliodes</taxon>
    </lineage>
</organism>
<dbReference type="AlphaFoldDB" id="A0A9P0GBV9"/>
<sequence length="398" mass="44719">MSESTPKIKFKTLPLPPNVIGRQMNFGGNNPNIETDQTIKIQTGNAGDVQTKGGPSSSKSVQTPAAPVLVNITPLTPIVPSKSTGTLRRVNSDPRIKIHVNKGDIPNGIEKNILEYNSSSVTSEEELNDAEARRIRFEKRFDNLPHSPNSFFEIRNAAERAKYMEEHKNDEQFDKNKEEPFIMPKKFSSNFHKLVREKSKQTITKTSNTFQALTDESESDSELDDEIGKIVKKRKKKGQNFRPFNVDEQNNKGKQNNDVTDITVNKNPKNVPKDTNPGNSNKNTNANSKQKTTMPPIVIDGKTSNHSGLIQDIKAMVRGEFSVKHTNYTTILFVDQKEDYDRVIESVKSEKIAFHTYTANSDKSHAFVLRGLAEGTKIQAIKDSLEEEHEIIAKENVL</sequence>
<dbReference type="EMBL" id="OV651831">
    <property type="protein sequence ID" value="CAH1105291.1"/>
    <property type="molecule type" value="Genomic_DNA"/>
</dbReference>
<name>A0A9P0GBV9_9CUCU</name>
<protein>
    <submittedName>
        <fullName evidence="2">Uncharacterized protein</fullName>
    </submittedName>
</protein>
<reference evidence="2" key="1">
    <citation type="submission" date="2022-01" db="EMBL/GenBank/DDBJ databases">
        <authorList>
            <person name="King R."/>
        </authorList>
    </citation>
    <scope>NUCLEOTIDE SEQUENCE</scope>
</reference>
<accession>A0A9P0GBV9</accession>
<feature type="region of interest" description="Disordered" evidence="1">
    <location>
        <begin position="234"/>
        <end position="303"/>
    </location>
</feature>
<proteinExistence type="predicted"/>
<feature type="compositionally biased region" description="Polar residues" evidence="1">
    <location>
        <begin position="252"/>
        <end position="268"/>
    </location>
</feature>
<evidence type="ECO:0000313" key="3">
    <source>
        <dbReference type="Proteomes" id="UP001153636"/>
    </source>
</evidence>
<feature type="compositionally biased region" description="Polar residues" evidence="1">
    <location>
        <begin position="276"/>
        <end position="293"/>
    </location>
</feature>
<evidence type="ECO:0000256" key="1">
    <source>
        <dbReference type="SAM" id="MobiDB-lite"/>
    </source>
</evidence>
<gene>
    <name evidence="2" type="ORF">PSYICH_LOCUS6152</name>
</gene>
<keyword evidence="3" id="KW-1185">Reference proteome</keyword>